<sequence>MFALDSTIEKHLFPQLEQLHGGKIASVPGQGTFEAGGGVVTAHNVVWSKSLLTWSRYTRRDLAQLEYQFTTNMIMCLNFLHLSIMLTWIPNVGKLQPVKSSYK</sequence>
<organism evidence="1">
    <name type="scientific">Ditylum brightwellii</name>
    <dbReference type="NCBI Taxonomy" id="49249"/>
    <lineage>
        <taxon>Eukaryota</taxon>
        <taxon>Sar</taxon>
        <taxon>Stramenopiles</taxon>
        <taxon>Ochrophyta</taxon>
        <taxon>Bacillariophyta</taxon>
        <taxon>Mediophyceae</taxon>
        <taxon>Lithodesmiophycidae</taxon>
        <taxon>Lithodesmiales</taxon>
        <taxon>Lithodesmiaceae</taxon>
        <taxon>Ditylum</taxon>
    </lineage>
</organism>
<protein>
    <submittedName>
        <fullName evidence="1">Uncharacterized protein</fullName>
    </submittedName>
</protein>
<gene>
    <name evidence="1" type="ORF">DBRI00130_LOCUS20254</name>
</gene>
<reference evidence="1" key="1">
    <citation type="submission" date="2021-01" db="EMBL/GenBank/DDBJ databases">
        <authorList>
            <person name="Corre E."/>
            <person name="Pelletier E."/>
            <person name="Niang G."/>
            <person name="Scheremetjew M."/>
            <person name="Finn R."/>
            <person name="Kale V."/>
            <person name="Holt S."/>
            <person name="Cochrane G."/>
            <person name="Meng A."/>
            <person name="Brown T."/>
            <person name="Cohen L."/>
        </authorList>
    </citation>
    <scope>NUCLEOTIDE SEQUENCE</scope>
    <source>
        <strain evidence="1">GSO104</strain>
    </source>
</reference>
<name>A0A7S4VT57_9STRA</name>
<dbReference type="EMBL" id="HBNS01025671">
    <property type="protein sequence ID" value="CAE4617420.1"/>
    <property type="molecule type" value="Transcribed_RNA"/>
</dbReference>
<dbReference type="AlphaFoldDB" id="A0A7S4VT57"/>
<evidence type="ECO:0000313" key="1">
    <source>
        <dbReference type="EMBL" id="CAE4617420.1"/>
    </source>
</evidence>
<accession>A0A7S4VT57</accession>
<proteinExistence type="predicted"/>